<evidence type="ECO:0000256" key="4">
    <source>
        <dbReference type="ARBA" id="ARBA00022679"/>
    </source>
</evidence>
<dbReference type="SUPFAM" id="SSF55083">
    <property type="entry name" value="6-hydroxymethyl-7,8-dihydropterin pyrophosphokinase, HPPK"/>
    <property type="match status" value="1"/>
</dbReference>
<dbReference type="GO" id="GO:0016301">
    <property type="term" value="F:kinase activity"/>
    <property type="evidence" value="ECO:0007669"/>
    <property type="project" value="UniProtKB-KW"/>
</dbReference>
<dbReference type="GO" id="GO:0046656">
    <property type="term" value="P:folic acid biosynthetic process"/>
    <property type="evidence" value="ECO:0007669"/>
    <property type="project" value="UniProtKB-UniRule"/>
</dbReference>
<dbReference type="EC" id="4.1.2.25" evidence="9"/>
<evidence type="ECO:0000256" key="1">
    <source>
        <dbReference type="ARBA" id="ARBA00000198"/>
    </source>
</evidence>
<evidence type="ECO:0000256" key="5">
    <source>
        <dbReference type="ARBA" id="ARBA00022741"/>
    </source>
</evidence>
<keyword evidence="5" id="KW-0547">Nucleotide-binding</keyword>
<comment type="function">
    <text evidence="9">Catalyzes the conversion of 7,8-dihydroneopterin to 6-hydroxymethyl-7,8-dihydropterin.</text>
</comment>
<comment type="similarity">
    <text evidence="3">In the N-terminal section; belongs to the DHNA family.</text>
</comment>
<evidence type="ECO:0000259" key="10">
    <source>
        <dbReference type="SMART" id="SM00905"/>
    </source>
</evidence>
<dbReference type="RefSeq" id="WP_092561913.1">
    <property type="nucleotide sequence ID" value="NZ_FNQV01000003.1"/>
</dbReference>
<dbReference type="InterPro" id="IPR035907">
    <property type="entry name" value="Hppk_sf"/>
</dbReference>
<dbReference type="InterPro" id="IPR000550">
    <property type="entry name" value="Hppk"/>
</dbReference>
<keyword evidence="9" id="KW-0456">Lyase</keyword>
<dbReference type="CDD" id="cd00483">
    <property type="entry name" value="HPPK"/>
    <property type="match status" value="1"/>
</dbReference>
<sequence length="288" mass="31057">MPDVITLTGITAHAYHGVFAAEKQAGQTFIADIAYQLDTRAAARGDDLAETVSYAEVAEAVAEGLQTGSLDLIETLAENLARIVLGFEGADEVRVSVHKPEAPIDVPFSDVCLTITRTRASLVPAGAREVVFSLGANLGNPIAQLRAAVDLLRAELSEVEVGPLLRTAPVLAPGQRPQPDYYNTVVIARSRYAATELLALANRIEDALGRVRTETWGERTLDIDIVDIARYCSCDPALTIPHPRARDRAFVLVPYAALRPHATLAGHQLSDLLAAATGEVYERIEDWL</sequence>
<organism evidence="11 12">
    <name type="scientific">Bowdeniella nasicola</name>
    <dbReference type="NCBI Taxonomy" id="208480"/>
    <lineage>
        <taxon>Bacteria</taxon>
        <taxon>Bacillati</taxon>
        <taxon>Actinomycetota</taxon>
        <taxon>Actinomycetes</taxon>
        <taxon>Actinomycetales</taxon>
        <taxon>Actinomycetaceae</taxon>
        <taxon>Bowdeniella</taxon>
    </lineage>
</organism>
<comment type="catalytic activity">
    <reaction evidence="9">
        <text>7,8-dihydroneopterin = 6-hydroxymethyl-7,8-dihydropterin + glycolaldehyde</text>
        <dbReference type="Rhea" id="RHEA:10540"/>
        <dbReference type="ChEBI" id="CHEBI:17001"/>
        <dbReference type="ChEBI" id="CHEBI:17071"/>
        <dbReference type="ChEBI" id="CHEBI:44841"/>
        <dbReference type="EC" id="4.1.2.25"/>
    </reaction>
</comment>
<reference evidence="12" key="1">
    <citation type="submission" date="2016-10" db="EMBL/GenBank/DDBJ databases">
        <authorList>
            <person name="Varghese N."/>
            <person name="Submissions S."/>
        </authorList>
    </citation>
    <scope>NUCLEOTIDE SEQUENCE [LARGE SCALE GENOMIC DNA]</scope>
    <source>
        <strain evidence="12">KPR-1</strain>
    </source>
</reference>
<dbReference type="GO" id="GO:0046654">
    <property type="term" value="P:tetrahydrofolate biosynthetic process"/>
    <property type="evidence" value="ECO:0007669"/>
    <property type="project" value="UniProtKB-UniRule"/>
</dbReference>
<comment type="catalytic activity">
    <reaction evidence="1">
        <text>6-hydroxymethyl-7,8-dihydropterin + ATP = (7,8-dihydropterin-6-yl)methyl diphosphate + AMP + H(+)</text>
        <dbReference type="Rhea" id="RHEA:11412"/>
        <dbReference type="ChEBI" id="CHEBI:15378"/>
        <dbReference type="ChEBI" id="CHEBI:30616"/>
        <dbReference type="ChEBI" id="CHEBI:44841"/>
        <dbReference type="ChEBI" id="CHEBI:72950"/>
        <dbReference type="ChEBI" id="CHEBI:456215"/>
        <dbReference type="EC" id="2.7.6.3"/>
    </reaction>
</comment>
<dbReference type="PANTHER" id="PTHR43071:SF1">
    <property type="entry name" value="2-AMINO-4-HYDROXY-6-HYDROXYMETHYLDIHYDROPTERIDINE PYROPHOSPHOKINASE"/>
    <property type="match status" value="1"/>
</dbReference>
<dbReference type="NCBIfam" id="TIGR00526">
    <property type="entry name" value="folB_dom"/>
    <property type="match status" value="1"/>
</dbReference>
<dbReference type="Gene3D" id="3.30.70.560">
    <property type="entry name" value="7,8-Dihydro-6-hydroxymethylpterin-pyrophosphokinase HPPK"/>
    <property type="match status" value="1"/>
</dbReference>
<keyword evidence="4" id="KW-0808">Transferase</keyword>
<dbReference type="UniPathway" id="UPA00077">
    <property type="reaction ID" value="UER00154"/>
</dbReference>
<comment type="pathway">
    <text evidence="2">Cofactor biosynthesis; tetrahydrofolate biosynthesis; 2-amino-4-hydroxy-6-hydroxymethyl-7,8-dihydropteridine diphosphate from 7,8-dihydroneopterin triphosphate: step 4/4.</text>
</comment>
<evidence type="ECO:0000256" key="7">
    <source>
        <dbReference type="ARBA" id="ARBA00022840"/>
    </source>
</evidence>
<protein>
    <recommendedName>
        <fullName evidence="9">Bifunctional folate synthesis protein</fullName>
    </recommendedName>
    <domain>
        <recommendedName>
            <fullName evidence="9">Dihydroneopterin aldolase</fullName>
            <shortName evidence="9">DHNA</shortName>
            <ecNumber evidence="9">4.1.2.25</ecNumber>
        </recommendedName>
        <alternativeName>
            <fullName evidence="9">7,8-dihydroneopterin aldolase</fullName>
        </alternativeName>
    </domain>
    <domain>
        <recommendedName>
            <fullName evidence="9">2-amino-4-hydroxy-6-hydroxymethyldihydropteridine pyrophosphokinase</fullName>
            <ecNumber evidence="9">2.7.6.3</ecNumber>
        </recommendedName>
        <alternativeName>
            <fullName evidence="9">6-hydroxymethyl-7,8-dihydropterin pyrophosphokinase</fullName>
            <shortName evidence="9">PPPK</shortName>
        </alternativeName>
        <alternativeName>
            <fullName evidence="9">7,8-dihydro-6-hydroxymethylpterin pyrophosphokinase</fullName>
            <shortName evidence="9">HPPK</shortName>
        </alternativeName>
    </domain>
</protein>
<dbReference type="InterPro" id="IPR006156">
    <property type="entry name" value="Dihydroneopterin_aldolase"/>
</dbReference>
<evidence type="ECO:0000313" key="12">
    <source>
        <dbReference type="Proteomes" id="UP000199288"/>
    </source>
</evidence>
<keyword evidence="7" id="KW-0067">ATP-binding</keyword>
<dbReference type="NCBIfam" id="TIGR01498">
    <property type="entry name" value="folK"/>
    <property type="match status" value="1"/>
</dbReference>
<dbReference type="SUPFAM" id="SSF55620">
    <property type="entry name" value="Tetrahydrobiopterin biosynthesis enzymes-like"/>
    <property type="match status" value="1"/>
</dbReference>
<keyword evidence="12" id="KW-1185">Reference proteome</keyword>
<dbReference type="GO" id="GO:0004150">
    <property type="term" value="F:dihydroneopterin aldolase activity"/>
    <property type="evidence" value="ECO:0007669"/>
    <property type="project" value="UniProtKB-UniRule"/>
</dbReference>
<dbReference type="OrthoDB" id="9808041at2"/>
<evidence type="ECO:0000256" key="9">
    <source>
        <dbReference type="RuleBase" id="RU362079"/>
    </source>
</evidence>
<dbReference type="Pfam" id="PF02152">
    <property type="entry name" value="FolB"/>
    <property type="match status" value="1"/>
</dbReference>
<dbReference type="SMART" id="SM00905">
    <property type="entry name" value="FolB"/>
    <property type="match status" value="1"/>
</dbReference>
<dbReference type="Proteomes" id="UP000199288">
    <property type="component" value="Unassembled WGS sequence"/>
</dbReference>
<name>A0A1H3X691_9ACTO</name>
<dbReference type="PANTHER" id="PTHR43071">
    <property type="entry name" value="2-AMINO-4-HYDROXY-6-HYDROXYMETHYLDIHYDROPTERIDINE PYROPHOSPHOKINASE"/>
    <property type="match status" value="1"/>
</dbReference>
<keyword evidence="6 11" id="KW-0418">Kinase</keyword>
<proteinExistence type="inferred from homology"/>
<dbReference type="Pfam" id="PF01288">
    <property type="entry name" value="HPPK"/>
    <property type="match status" value="1"/>
</dbReference>
<dbReference type="EC" id="2.7.6.3" evidence="9"/>
<comment type="similarity">
    <text evidence="9">Belongs to the DHNA family.</text>
</comment>
<dbReference type="GO" id="GO:0003848">
    <property type="term" value="F:2-amino-4-hydroxy-6-hydroxymethyldihydropteridine diphosphokinase activity"/>
    <property type="evidence" value="ECO:0007669"/>
    <property type="project" value="UniProtKB-EC"/>
</dbReference>
<evidence type="ECO:0000256" key="3">
    <source>
        <dbReference type="ARBA" id="ARBA00009640"/>
    </source>
</evidence>
<evidence type="ECO:0000313" key="11">
    <source>
        <dbReference type="EMBL" id="SDZ94905.1"/>
    </source>
</evidence>
<dbReference type="InterPro" id="IPR006157">
    <property type="entry name" value="FolB_dom"/>
</dbReference>
<comment type="pathway">
    <text evidence="9">Cofactor biosynthesis; tetrahydrofolate biosynthesis; 2-amino-4-hydroxy-6-hydroxymethyl-7,8-dihydropteridine diphosphate from 7,8-dihydroneopterin triphosphate: step 3/4.</text>
</comment>
<dbReference type="Gene3D" id="3.30.1130.10">
    <property type="match status" value="1"/>
</dbReference>
<dbReference type="NCBIfam" id="TIGR00525">
    <property type="entry name" value="folB"/>
    <property type="match status" value="1"/>
</dbReference>
<dbReference type="AlphaFoldDB" id="A0A1H3X691"/>
<feature type="domain" description="Dihydroneopterin aldolase/epimerase" evidence="10">
    <location>
        <begin position="5"/>
        <end position="117"/>
    </location>
</feature>
<evidence type="ECO:0000256" key="8">
    <source>
        <dbReference type="ARBA" id="ARBA00022909"/>
    </source>
</evidence>
<accession>A0A1H3X691</accession>
<dbReference type="GO" id="GO:0005524">
    <property type="term" value="F:ATP binding"/>
    <property type="evidence" value="ECO:0007669"/>
    <property type="project" value="UniProtKB-KW"/>
</dbReference>
<gene>
    <name evidence="11" type="ORF">SAMN02910418_00622</name>
</gene>
<evidence type="ECO:0000256" key="2">
    <source>
        <dbReference type="ARBA" id="ARBA00005051"/>
    </source>
</evidence>
<evidence type="ECO:0000256" key="6">
    <source>
        <dbReference type="ARBA" id="ARBA00022777"/>
    </source>
</evidence>
<keyword evidence="8 9" id="KW-0289">Folate biosynthesis</keyword>
<dbReference type="InterPro" id="IPR043133">
    <property type="entry name" value="GTP-CH-I_C/QueF"/>
</dbReference>
<dbReference type="EMBL" id="FNQV01000003">
    <property type="protein sequence ID" value="SDZ94905.1"/>
    <property type="molecule type" value="Genomic_DNA"/>
</dbReference>